<dbReference type="OrthoDB" id="2756573at2759"/>
<evidence type="ECO:0000313" key="2">
    <source>
        <dbReference type="Proteomes" id="UP000186601"/>
    </source>
</evidence>
<dbReference type="AlphaFoldDB" id="A0A2R6NEN1"/>
<organism evidence="1 2">
    <name type="scientific">Hermanssonia centrifuga</name>
    <dbReference type="NCBI Taxonomy" id="98765"/>
    <lineage>
        <taxon>Eukaryota</taxon>
        <taxon>Fungi</taxon>
        <taxon>Dikarya</taxon>
        <taxon>Basidiomycota</taxon>
        <taxon>Agaricomycotina</taxon>
        <taxon>Agaricomycetes</taxon>
        <taxon>Polyporales</taxon>
        <taxon>Meruliaceae</taxon>
        <taxon>Hermanssonia</taxon>
    </lineage>
</organism>
<gene>
    <name evidence="1" type="ORF">PHLCEN_2v13313</name>
</gene>
<protein>
    <submittedName>
        <fullName evidence="1">Uncharacterized protein</fullName>
    </submittedName>
</protein>
<accession>A0A2R6NEN1</accession>
<feature type="non-terminal residue" evidence="1">
    <location>
        <position position="1"/>
    </location>
</feature>
<comment type="caution">
    <text evidence="1">The sequence shown here is derived from an EMBL/GenBank/DDBJ whole genome shotgun (WGS) entry which is preliminary data.</text>
</comment>
<proteinExistence type="predicted"/>
<keyword evidence="2" id="KW-1185">Reference proteome</keyword>
<name>A0A2R6NEN1_9APHY</name>
<sequence>TLGMCIATSLGDALVLVVTWVKTARNLTEGARIGMRTPLSTMLLRDGHLSHLYSILFVMNIATVVVNTVPSFQNFDFVTTVIQTLQPILISRFLLNLRQVGSPEIDSQEAFNSQFSIPGFRVPSLSSIVGNMGEDLDHGGPVEEVEDEAENYSGSIQAEEGAAPEEIIEAHPSSMDPIPSTSHLIHIA</sequence>
<dbReference type="Proteomes" id="UP000186601">
    <property type="component" value="Unassembled WGS sequence"/>
</dbReference>
<evidence type="ECO:0000313" key="1">
    <source>
        <dbReference type="EMBL" id="PSR70815.1"/>
    </source>
</evidence>
<reference evidence="1 2" key="1">
    <citation type="submission" date="2018-02" db="EMBL/GenBank/DDBJ databases">
        <title>Genome sequence of the basidiomycete white-rot fungus Phlebia centrifuga.</title>
        <authorList>
            <person name="Granchi Z."/>
            <person name="Peng M."/>
            <person name="de Vries R.P."/>
            <person name="Hilden K."/>
            <person name="Makela M.R."/>
            <person name="Grigoriev I."/>
            <person name="Riley R."/>
        </authorList>
    </citation>
    <scope>NUCLEOTIDE SEQUENCE [LARGE SCALE GENOMIC DNA]</scope>
    <source>
        <strain evidence="1 2">FBCC195</strain>
    </source>
</reference>
<dbReference type="EMBL" id="MLYV02001312">
    <property type="protein sequence ID" value="PSR70815.1"/>
    <property type="molecule type" value="Genomic_DNA"/>
</dbReference>